<sequence>MTPDLTPVLVLCLFLQTHGSKKAGQTVTRKGSEQQLAEPAVLEQQAKDMKRLLAKAEQTIGKLQEKLADQKKLVRELQAQAKHETNLAAECEELKSEIADMKGEIRELTRTNREQVEKLDAARMELMKAKATAKIPKPTGTAARARSRDYLQPTLP</sequence>
<dbReference type="Proteomes" id="UP000199569">
    <property type="component" value="Unassembled WGS sequence"/>
</dbReference>
<organism evidence="3 4">
    <name type="scientific">Microvirga guangxiensis</name>
    <dbReference type="NCBI Taxonomy" id="549386"/>
    <lineage>
        <taxon>Bacteria</taxon>
        <taxon>Pseudomonadati</taxon>
        <taxon>Pseudomonadota</taxon>
        <taxon>Alphaproteobacteria</taxon>
        <taxon>Hyphomicrobiales</taxon>
        <taxon>Methylobacteriaceae</taxon>
        <taxon>Microvirga</taxon>
    </lineage>
</organism>
<feature type="coiled-coil region" evidence="1">
    <location>
        <begin position="46"/>
        <end position="132"/>
    </location>
</feature>
<accession>A0A1G5E5N9</accession>
<gene>
    <name evidence="3" type="ORF">SAMN02927923_00888</name>
</gene>
<feature type="region of interest" description="Disordered" evidence="2">
    <location>
        <begin position="132"/>
        <end position="156"/>
    </location>
</feature>
<proteinExistence type="predicted"/>
<dbReference type="STRING" id="549386.SAMN02927923_00888"/>
<keyword evidence="4" id="KW-1185">Reference proteome</keyword>
<protein>
    <submittedName>
        <fullName evidence="3">Uncharacterized protein</fullName>
    </submittedName>
</protein>
<dbReference type="EMBL" id="FMVJ01000003">
    <property type="protein sequence ID" value="SCY22207.1"/>
    <property type="molecule type" value="Genomic_DNA"/>
</dbReference>
<evidence type="ECO:0000256" key="1">
    <source>
        <dbReference type="SAM" id="Coils"/>
    </source>
</evidence>
<evidence type="ECO:0000313" key="3">
    <source>
        <dbReference type="EMBL" id="SCY22207.1"/>
    </source>
</evidence>
<evidence type="ECO:0000313" key="4">
    <source>
        <dbReference type="Proteomes" id="UP000199569"/>
    </source>
</evidence>
<reference evidence="3 4" key="1">
    <citation type="submission" date="2016-10" db="EMBL/GenBank/DDBJ databases">
        <authorList>
            <person name="de Groot N.N."/>
        </authorList>
    </citation>
    <scope>NUCLEOTIDE SEQUENCE [LARGE SCALE GENOMIC DNA]</scope>
    <source>
        <strain evidence="3 4">CGMCC 1.7666</strain>
    </source>
</reference>
<dbReference type="AlphaFoldDB" id="A0A1G5E5N9"/>
<evidence type="ECO:0000256" key="2">
    <source>
        <dbReference type="SAM" id="MobiDB-lite"/>
    </source>
</evidence>
<name>A0A1G5E5N9_9HYPH</name>
<feature type="compositionally biased region" description="Low complexity" evidence="2">
    <location>
        <begin position="132"/>
        <end position="143"/>
    </location>
</feature>
<keyword evidence="1" id="KW-0175">Coiled coil</keyword>